<comment type="catalytic activity">
    <reaction evidence="3">
        <text>N(6)-acetyl-L-lysyl-[protein] + NAD(+) + H2O = 2''-O-acetyl-ADP-D-ribose + nicotinamide + L-lysyl-[protein]</text>
        <dbReference type="Rhea" id="RHEA:43636"/>
        <dbReference type="Rhea" id="RHEA-COMP:9752"/>
        <dbReference type="Rhea" id="RHEA-COMP:10731"/>
        <dbReference type="ChEBI" id="CHEBI:15377"/>
        <dbReference type="ChEBI" id="CHEBI:17154"/>
        <dbReference type="ChEBI" id="CHEBI:29969"/>
        <dbReference type="ChEBI" id="CHEBI:57540"/>
        <dbReference type="ChEBI" id="CHEBI:61930"/>
        <dbReference type="ChEBI" id="CHEBI:83767"/>
        <dbReference type="EC" id="2.3.1.286"/>
    </reaction>
</comment>
<comment type="caution">
    <text evidence="3">Lacks conserved residue(s) required for the propagation of feature annotation.</text>
</comment>
<keyword evidence="3 4" id="KW-0862">Zinc</keyword>
<evidence type="ECO:0000256" key="2">
    <source>
        <dbReference type="ARBA" id="ARBA00023027"/>
    </source>
</evidence>
<feature type="binding site" evidence="3">
    <location>
        <position position="240"/>
    </location>
    <ligand>
        <name>NAD(+)</name>
        <dbReference type="ChEBI" id="CHEBI:57540"/>
    </ligand>
</feature>
<feature type="domain" description="Deacetylase sirtuin-type" evidence="5">
    <location>
        <begin position="1"/>
        <end position="255"/>
    </location>
</feature>
<evidence type="ECO:0000313" key="7">
    <source>
        <dbReference type="Proteomes" id="UP000557899"/>
    </source>
</evidence>
<protein>
    <recommendedName>
        <fullName evidence="3">NAD-dependent protein deacylase</fullName>
        <ecNumber evidence="3">2.3.1.286</ecNumber>
    </recommendedName>
    <alternativeName>
        <fullName evidence="3">Regulatory protein SIR2 homolog</fullName>
    </alternativeName>
</protein>
<feature type="binding site" evidence="3 4">
    <location>
        <position position="159"/>
    </location>
    <ligand>
        <name>Zn(2+)</name>
        <dbReference type="ChEBI" id="CHEBI:29105"/>
    </ligand>
</feature>
<comment type="caution">
    <text evidence="6">The sequence shown here is derived from an EMBL/GenBank/DDBJ whole genome shotgun (WGS) entry which is preliminary data.</text>
</comment>
<reference evidence="6 7" key="1">
    <citation type="journal article" date="2020" name="Biotechnol. Biofuels">
        <title>New insights from the biogas microbiome by comprehensive genome-resolved metagenomics of nearly 1600 species originating from multiple anaerobic digesters.</title>
        <authorList>
            <person name="Campanaro S."/>
            <person name="Treu L."/>
            <person name="Rodriguez-R L.M."/>
            <person name="Kovalovszki A."/>
            <person name="Ziels R.M."/>
            <person name="Maus I."/>
            <person name="Zhu X."/>
            <person name="Kougias P.G."/>
            <person name="Basile A."/>
            <person name="Luo G."/>
            <person name="Schluter A."/>
            <person name="Konstantinidis K.T."/>
            <person name="Angelidaki I."/>
        </authorList>
    </citation>
    <scope>NUCLEOTIDE SEQUENCE [LARGE SCALE GENOMIC DNA]</scope>
    <source>
        <strain evidence="6">AS15tlH2ME_198</strain>
    </source>
</reference>
<dbReference type="InterPro" id="IPR026591">
    <property type="entry name" value="Sirtuin_cat_small_dom_sf"/>
</dbReference>
<dbReference type="InterPro" id="IPR003000">
    <property type="entry name" value="Sirtuin"/>
</dbReference>
<keyword evidence="3" id="KW-0963">Cytoplasm</keyword>
<dbReference type="Proteomes" id="UP000557899">
    <property type="component" value="Unassembled WGS sequence"/>
</dbReference>
<feature type="binding site" evidence="3">
    <location>
        <position position="69"/>
    </location>
    <ligand>
        <name>substrate</name>
    </ligand>
</feature>
<evidence type="ECO:0000256" key="3">
    <source>
        <dbReference type="HAMAP-Rule" id="MF_01121"/>
    </source>
</evidence>
<dbReference type="InterPro" id="IPR029035">
    <property type="entry name" value="DHS-like_NAD/FAD-binding_dom"/>
</dbReference>
<dbReference type="PANTHER" id="PTHR11085:SF4">
    <property type="entry name" value="NAD-DEPENDENT PROTEIN DEACYLASE"/>
    <property type="match status" value="1"/>
</dbReference>
<feature type="binding site" evidence="3 4">
    <location>
        <position position="156"/>
    </location>
    <ligand>
        <name>Zn(2+)</name>
        <dbReference type="ChEBI" id="CHEBI:29105"/>
    </ligand>
</feature>
<accession>A0A7X6PKY7</accession>
<dbReference type="PANTHER" id="PTHR11085">
    <property type="entry name" value="NAD-DEPENDENT PROTEIN DEACYLASE SIRTUIN-5, MITOCHONDRIAL-RELATED"/>
    <property type="match status" value="1"/>
</dbReference>
<comment type="cofactor">
    <cofactor evidence="3">
        <name>Zn(2+)</name>
        <dbReference type="ChEBI" id="CHEBI:29105"/>
    </cofactor>
    <text evidence="3">Binds 1 zinc ion per subunit.</text>
</comment>
<dbReference type="GO" id="GO:0005737">
    <property type="term" value="C:cytoplasm"/>
    <property type="evidence" value="ECO:0007669"/>
    <property type="project" value="UniProtKB-SubCell"/>
</dbReference>
<comment type="similarity">
    <text evidence="3">Belongs to the sirtuin family. Class III subfamily.</text>
</comment>
<dbReference type="SUPFAM" id="SSF52467">
    <property type="entry name" value="DHS-like NAD/FAD-binding domain"/>
    <property type="match status" value="1"/>
</dbReference>
<evidence type="ECO:0000313" key="6">
    <source>
        <dbReference type="EMBL" id="NLA54878.1"/>
    </source>
</evidence>
<dbReference type="Pfam" id="PF02146">
    <property type="entry name" value="SIR2"/>
    <property type="match status" value="1"/>
</dbReference>
<dbReference type="InterPro" id="IPR050134">
    <property type="entry name" value="NAD-dep_sirtuin_deacylases"/>
</dbReference>
<comment type="function">
    <text evidence="3">NAD-dependent lysine deacetylase and desuccinylase that specifically removes acetyl and succinyl groups on target proteins. Modulates the activities of several proteins which are inactive in their acylated form.</text>
</comment>
<comment type="domain">
    <text evidence="3">2 residues (Tyr-69 and Arg-72) present in a large hydrophobic pocket are probably involved in substrate specificity. They are important for desuccinylation activity, but dispensable for deacetylation activity.</text>
</comment>
<dbReference type="GO" id="GO:0017136">
    <property type="term" value="F:histone deacetylase activity, NAD-dependent"/>
    <property type="evidence" value="ECO:0007669"/>
    <property type="project" value="TreeGrafter"/>
</dbReference>
<evidence type="ECO:0000256" key="1">
    <source>
        <dbReference type="ARBA" id="ARBA00022679"/>
    </source>
</evidence>
<feature type="binding site" evidence="3">
    <location>
        <begin position="104"/>
        <end position="107"/>
    </location>
    <ligand>
        <name>NAD(+)</name>
        <dbReference type="ChEBI" id="CHEBI:57540"/>
    </ligand>
</feature>
<dbReference type="GO" id="GO:0036055">
    <property type="term" value="F:protein-succinyllysine desuccinylase activity"/>
    <property type="evidence" value="ECO:0007669"/>
    <property type="project" value="UniProtKB-UniRule"/>
</dbReference>
<feature type="binding site" evidence="3">
    <location>
        <position position="72"/>
    </location>
    <ligand>
        <name>substrate</name>
    </ligand>
</feature>
<dbReference type="PROSITE" id="PS50305">
    <property type="entry name" value="SIRTUIN"/>
    <property type="match status" value="1"/>
</dbReference>
<dbReference type="InterPro" id="IPR027546">
    <property type="entry name" value="Sirtuin_class_III"/>
</dbReference>
<feature type="binding site" evidence="3 4">
    <location>
        <position position="130"/>
    </location>
    <ligand>
        <name>Zn(2+)</name>
        <dbReference type="ChEBI" id="CHEBI:29105"/>
    </ligand>
</feature>
<dbReference type="GO" id="GO:0036054">
    <property type="term" value="F:protein-malonyllysine demalonylase activity"/>
    <property type="evidence" value="ECO:0007669"/>
    <property type="project" value="InterPro"/>
</dbReference>
<proteinExistence type="inferred from homology"/>
<dbReference type="GO" id="GO:0008270">
    <property type="term" value="F:zinc ion binding"/>
    <property type="evidence" value="ECO:0007669"/>
    <property type="project" value="UniProtKB-UniRule"/>
</dbReference>
<evidence type="ECO:0000259" key="5">
    <source>
        <dbReference type="PROSITE" id="PS50305"/>
    </source>
</evidence>
<comment type="catalytic activity">
    <reaction evidence="3">
        <text>N(6)-succinyl-L-lysyl-[protein] + NAD(+) + H2O = 2''-O-succinyl-ADP-D-ribose + nicotinamide + L-lysyl-[protein]</text>
        <dbReference type="Rhea" id="RHEA:47668"/>
        <dbReference type="Rhea" id="RHEA-COMP:9752"/>
        <dbReference type="Rhea" id="RHEA-COMP:11877"/>
        <dbReference type="ChEBI" id="CHEBI:15377"/>
        <dbReference type="ChEBI" id="CHEBI:17154"/>
        <dbReference type="ChEBI" id="CHEBI:29969"/>
        <dbReference type="ChEBI" id="CHEBI:57540"/>
        <dbReference type="ChEBI" id="CHEBI:87830"/>
        <dbReference type="ChEBI" id="CHEBI:87832"/>
    </reaction>
</comment>
<feature type="binding site" evidence="3">
    <location>
        <begin position="196"/>
        <end position="198"/>
    </location>
    <ligand>
        <name>NAD(+)</name>
        <dbReference type="ChEBI" id="CHEBI:57540"/>
    </ligand>
</feature>
<evidence type="ECO:0000256" key="4">
    <source>
        <dbReference type="PROSITE-ProRule" id="PRU00236"/>
    </source>
</evidence>
<keyword evidence="1" id="KW-0808">Transferase</keyword>
<dbReference type="InterPro" id="IPR026590">
    <property type="entry name" value="Ssirtuin_cat_dom"/>
</dbReference>
<dbReference type="NCBIfam" id="NF001753">
    <property type="entry name" value="PRK00481.1-3"/>
    <property type="match status" value="1"/>
</dbReference>
<comment type="subcellular location">
    <subcellularLocation>
        <location evidence="3">Cytoplasm</location>
    </subcellularLocation>
</comment>
<dbReference type="AlphaFoldDB" id="A0A7X6PKY7"/>
<dbReference type="Gene3D" id="3.30.1600.10">
    <property type="entry name" value="SIR2/SIRT2 'Small Domain"/>
    <property type="match status" value="1"/>
</dbReference>
<dbReference type="Gene3D" id="3.40.50.1220">
    <property type="entry name" value="TPP-binding domain"/>
    <property type="match status" value="1"/>
</dbReference>
<keyword evidence="2 3" id="KW-0520">NAD</keyword>
<organism evidence="6 7">
    <name type="scientific">Corynebacterium humireducens</name>
    <dbReference type="NCBI Taxonomy" id="1223514"/>
    <lineage>
        <taxon>Bacteria</taxon>
        <taxon>Bacillati</taxon>
        <taxon>Actinomycetota</taxon>
        <taxon>Actinomycetes</taxon>
        <taxon>Mycobacteriales</taxon>
        <taxon>Corynebacteriaceae</taxon>
        <taxon>Corynebacterium</taxon>
    </lineage>
</organism>
<dbReference type="EC" id="2.3.1.286" evidence="3"/>
<keyword evidence="3 4" id="KW-0479">Metal-binding</keyword>
<feature type="binding site" evidence="3 4">
    <location>
        <position position="133"/>
    </location>
    <ligand>
        <name>Zn(2+)</name>
        <dbReference type="ChEBI" id="CHEBI:29105"/>
    </ligand>
</feature>
<sequence length="255" mass="27768">MATDQFASALALAREASRVEVFTGAGMSAESGLDTFRDAQTGLWTKVDPVAFASVDSWARDPEPMWAWYLWRGTVCRRAEPNPGHRAIADWSLLADVHVGVTTQNIDNLHERGGMDDVVHLHGSLFDYRCTICSRPWKGEVEFPDEPVARMAPPECPLCGNLVRPGVVWFGEQLPQDEWGRAEARMAAADLVVVVGTSGVVHPAAGLPLVAKHFGAKILEISPEETELSRIADVSWRTTAAQGLPQLVMGLTLDA</sequence>
<dbReference type="HAMAP" id="MF_01121">
    <property type="entry name" value="Sirtuin_ClassIII"/>
    <property type="match status" value="1"/>
</dbReference>
<dbReference type="GO" id="GO:0070403">
    <property type="term" value="F:NAD+ binding"/>
    <property type="evidence" value="ECO:0007669"/>
    <property type="project" value="UniProtKB-UniRule"/>
</dbReference>
<feature type="active site" description="Proton acceptor" evidence="3 4">
    <location>
        <position position="122"/>
    </location>
</feature>
<gene>
    <name evidence="3" type="primary">cobB</name>
    <name evidence="6" type="ORF">GX859_01055</name>
</gene>
<name>A0A7X6PKY7_9CORY</name>
<dbReference type="EMBL" id="JAAZHI010000025">
    <property type="protein sequence ID" value="NLA54878.1"/>
    <property type="molecule type" value="Genomic_DNA"/>
</dbReference>